<feature type="transmembrane region" description="Helical" evidence="1">
    <location>
        <begin position="71"/>
        <end position="94"/>
    </location>
</feature>
<name>A0A2P2NS00_RHIMU</name>
<evidence type="ECO:0000313" key="2">
    <source>
        <dbReference type="EMBL" id="MBX45269.1"/>
    </source>
</evidence>
<dbReference type="EMBL" id="GGEC01064785">
    <property type="protein sequence ID" value="MBX45269.1"/>
    <property type="molecule type" value="Transcribed_RNA"/>
</dbReference>
<feature type="transmembrane region" description="Helical" evidence="1">
    <location>
        <begin position="12"/>
        <end position="36"/>
    </location>
</feature>
<accession>A0A2P2NS00</accession>
<keyword evidence="1" id="KW-0472">Membrane</keyword>
<evidence type="ECO:0000256" key="1">
    <source>
        <dbReference type="SAM" id="Phobius"/>
    </source>
</evidence>
<keyword evidence="1" id="KW-1133">Transmembrane helix</keyword>
<protein>
    <submittedName>
        <fullName evidence="2">Uncharacterized protein</fullName>
    </submittedName>
</protein>
<organism evidence="2">
    <name type="scientific">Rhizophora mucronata</name>
    <name type="common">Asiatic mangrove</name>
    <dbReference type="NCBI Taxonomy" id="61149"/>
    <lineage>
        <taxon>Eukaryota</taxon>
        <taxon>Viridiplantae</taxon>
        <taxon>Streptophyta</taxon>
        <taxon>Embryophyta</taxon>
        <taxon>Tracheophyta</taxon>
        <taxon>Spermatophyta</taxon>
        <taxon>Magnoliopsida</taxon>
        <taxon>eudicotyledons</taxon>
        <taxon>Gunneridae</taxon>
        <taxon>Pentapetalae</taxon>
        <taxon>rosids</taxon>
        <taxon>fabids</taxon>
        <taxon>Malpighiales</taxon>
        <taxon>Rhizophoraceae</taxon>
        <taxon>Rhizophora</taxon>
    </lineage>
</organism>
<proteinExistence type="predicted"/>
<sequence length="105" mass="11922">MLLQFPVLQSFYLCNPWLLLEVTFSLLCLHFCPLLVVMCAEKWNVEEEPASHPIVAISSTNVNVKLAGGRLALLTILISSSFLAYYPTAPWITLVRQHLHPLRME</sequence>
<dbReference type="AlphaFoldDB" id="A0A2P2NS00"/>
<keyword evidence="1" id="KW-0812">Transmembrane</keyword>
<reference evidence="2" key="1">
    <citation type="submission" date="2018-02" db="EMBL/GenBank/DDBJ databases">
        <title>Rhizophora mucronata_Transcriptome.</title>
        <authorList>
            <person name="Meera S.P."/>
            <person name="Sreeshan A."/>
            <person name="Augustine A."/>
        </authorList>
    </citation>
    <scope>NUCLEOTIDE SEQUENCE</scope>
    <source>
        <tissue evidence="2">Leaf</tissue>
    </source>
</reference>